<protein>
    <recommendedName>
        <fullName evidence="2">Beta-lactamase-related domain-containing protein</fullName>
    </recommendedName>
</protein>
<keyword evidence="4" id="KW-1185">Reference proteome</keyword>
<feature type="domain" description="Beta-lactamase-related" evidence="2">
    <location>
        <begin position="124"/>
        <end position="375"/>
    </location>
</feature>
<dbReference type="Gene3D" id="3.30.2260.10">
    <property type="entry name" value="Enhancer of rudimentary"/>
    <property type="match status" value="1"/>
</dbReference>
<comment type="caution">
    <text evidence="3">The sequence shown here is derived from an EMBL/GenBank/DDBJ whole genome shotgun (WGS) entry which is preliminary data.</text>
</comment>
<dbReference type="Pfam" id="PF00144">
    <property type="entry name" value="Beta-lactamase"/>
    <property type="match status" value="1"/>
</dbReference>
<comment type="similarity">
    <text evidence="1">Belongs to the E(R) family.</text>
</comment>
<dbReference type="Pfam" id="PF01133">
    <property type="entry name" value="ER"/>
    <property type="match status" value="1"/>
</dbReference>
<dbReference type="PANTHER" id="PTHR46520">
    <property type="entry name" value="SERINE BETA-LACTAMASE-LIKE PROTEIN LACTB, MITOCHONDRIAL"/>
    <property type="match status" value="1"/>
</dbReference>
<accession>A0ABQ8JR36</accession>
<dbReference type="InterPro" id="IPR052794">
    <property type="entry name" value="Mito_Ser_Protease_LACTB"/>
</dbReference>
<evidence type="ECO:0000313" key="4">
    <source>
        <dbReference type="Proteomes" id="UP000887458"/>
    </source>
</evidence>
<dbReference type="Proteomes" id="UP000887458">
    <property type="component" value="Unassembled WGS sequence"/>
</dbReference>
<reference evidence="3 4" key="1">
    <citation type="journal article" date="2018" name="J. Allergy Clin. Immunol.">
        <title>High-quality assembly of Dermatophagoides pteronyssinus genome and transcriptome reveals a wide range of novel allergens.</title>
        <authorList>
            <person name="Liu X.Y."/>
            <person name="Yang K.Y."/>
            <person name="Wang M.Q."/>
            <person name="Kwok J.S."/>
            <person name="Zeng X."/>
            <person name="Yang Z."/>
            <person name="Xiao X.J."/>
            <person name="Lau C.P."/>
            <person name="Li Y."/>
            <person name="Huang Z.M."/>
            <person name="Ba J.G."/>
            <person name="Yim A.K."/>
            <person name="Ouyang C.Y."/>
            <person name="Ngai S.M."/>
            <person name="Chan T.F."/>
            <person name="Leung E.L."/>
            <person name="Liu L."/>
            <person name="Liu Z.G."/>
            <person name="Tsui S.K."/>
        </authorList>
    </citation>
    <scope>NUCLEOTIDE SEQUENCE [LARGE SCALE GENOMIC DNA]</scope>
    <source>
        <strain evidence="3">Derp</strain>
    </source>
</reference>
<evidence type="ECO:0000256" key="1">
    <source>
        <dbReference type="ARBA" id="ARBA00007491"/>
    </source>
</evidence>
<evidence type="ECO:0000313" key="3">
    <source>
        <dbReference type="EMBL" id="KAH9425079.1"/>
    </source>
</evidence>
<dbReference type="Gene3D" id="3.40.710.10">
    <property type="entry name" value="DD-peptidase/beta-lactamase superfamily"/>
    <property type="match status" value="1"/>
</dbReference>
<evidence type="ECO:0000259" key="2">
    <source>
        <dbReference type="Pfam" id="PF00144"/>
    </source>
</evidence>
<dbReference type="SUPFAM" id="SSF56601">
    <property type="entry name" value="beta-lactamase/transpeptidase-like"/>
    <property type="match status" value="1"/>
</dbReference>
<proteinExistence type="inferred from homology"/>
<dbReference type="SUPFAM" id="SSF143875">
    <property type="entry name" value="ERH-like"/>
    <property type="match status" value="1"/>
</dbReference>
<dbReference type="InterPro" id="IPR035912">
    <property type="entry name" value="EHR_sf"/>
</dbReference>
<dbReference type="InterPro" id="IPR012338">
    <property type="entry name" value="Beta-lactam/transpept-like"/>
</dbReference>
<name>A0ABQ8JR36_DERPT</name>
<sequence length="421" mass="48735">MAHTIVLFQPGKLETRTYWDFESLNDALEYICHLYELHLKEDNPGLTTITYDISQLFDYLDSLTDLSCLVFQRAANLYAPFPRDWIKEKIFIFLKREAINRLFEKFTNETKTPCLTVGLRVGHMDGWVEWIDSFGSYADIENNIPCTTQTMLKVASVSKAIGSALIGRLVEQGKLSWDLDISNYISNDLFPKKKFANKSVNITLRQLITHQSGIRHSREQDFMHDWEFRINNSTQLLTWFSNDRLLFEPGHGYHYSNNGWSLIGAIVESIENRPYHLVLEDFMHNIIGMPTATSESRDHLIMNRGRQYRIHNGKVLPPEIVDILRPYPHWPAGGVTARIEDLLIYGQQMYSSSYDIHSTKKSLLKPATIKEMWTYHNPNVSITKETIFPSLNFTFAIIANHGSLNNQMDRLVIESLNYLFA</sequence>
<reference evidence="3 4" key="2">
    <citation type="journal article" date="2022" name="Mol. Biol. Evol.">
        <title>Comparative Genomics Reveals Insights into the Divergent Evolution of Astigmatic Mites and Household Pest Adaptations.</title>
        <authorList>
            <person name="Xiong Q."/>
            <person name="Wan A.T."/>
            <person name="Liu X."/>
            <person name="Fung C.S."/>
            <person name="Xiao X."/>
            <person name="Malainual N."/>
            <person name="Hou J."/>
            <person name="Wang L."/>
            <person name="Wang M."/>
            <person name="Yang K.Y."/>
            <person name="Cui Y."/>
            <person name="Leung E.L."/>
            <person name="Nong W."/>
            <person name="Shin S.K."/>
            <person name="Au S.W."/>
            <person name="Jeong K.Y."/>
            <person name="Chew F.T."/>
            <person name="Hui J.H."/>
            <person name="Leung T.F."/>
            <person name="Tungtrongchitr A."/>
            <person name="Zhong N."/>
            <person name="Liu Z."/>
            <person name="Tsui S.K."/>
        </authorList>
    </citation>
    <scope>NUCLEOTIDE SEQUENCE [LARGE SCALE GENOMIC DNA]</scope>
    <source>
        <strain evidence="3">Derp</strain>
    </source>
</reference>
<dbReference type="InterPro" id="IPR001466">
    <property type="entry name" value="Beta-lactam-related"/>
</dbReference>
<dbReference type="InterPro" id="IPR000781">
    <property type="entry name" value="ERH"/>
</dbReference>
<dbReference type="EMBL" id="NJHN03000023">
    <property type="protein sequence ID" value="KAH9425079.1"/>
    <property type="molecule type" value="Genomic_DNA"/>
</dbReference>
<gene>
    <name evidence="3" type="ORF">DERP_011807</name>
</gene>
<dbReference type="PANTHER" id="PTHR46520:SF1">
    <property type="entry name" value="SERINE BETA-LACTAMASE-LIKE PROTEIN LACTB, MITOCHONDRIAL"/>
    <property type="match status" value="1"/>
</dbReference>
<organism evidence="3 4">
    <name type="scientific">Dermatophagoides pteronyssinus</name>
    <name type="common">European house dust mite</name>
    <dbReference type="NCBI Taxonomy" id="6956"/>
    <lineage>
        <taxon>Eukaryota</taxon>
        <taxon>Metazoa</taxon>
        <taxon>Ecdysozoa</taxon>
        <taxon>Arthropoda</taxon>
        <taxon>Chelicerata</taxon>
        <taxon>Arachnida</taxon>
        <taxon>Acari</taxon>
        <taxon>Acariformes</taxon>
        <taxon>Sarcoptiformes</taxon>
        <taxon>Astigmata</taxon>
        <taxon>Psoroptidia</taxon>
        <taxon>Analgoidea</taxon>
        <taxon>Pyroglyphidae</taxon>
        <taxon>Dermatophagoidinae</taxon>
        <taxon>Dermatophagoides</taxon>
    </lineage>
</organism>